<evidence type="ECO:0000256" key="2">
    <source>
        <dbReference type="ARBA" id="ARBA00006434"/>
    </source>
</evidence>
<dbReference type="PANTHER" id="PTHR45897">
    <property type="entry name" value="HIGH-AFFINITY CHOLINE TRANSPORTER 1"/>
    <property type="match status" value="1"/>
</dbReference>
<name>A0A6P4FIJ0_DRORH</name>
<dbReference type="InterPro" id="IPR038377">
    <property type="entry name" value="Na/Glc_symporter_sf"/>
</dbReference>
<dbReference type="Gene3D" id="1.20.1730.10">
    <property type="entry name" value="Sodium/glucose cotransporter"/>
    <property type="match status" value="1"/>
</dbReference>
<keyword evidence="7 15" id="KW-1133">Transmembrane helix</keyword>
<feature type="transmembrane region" description="Helical" evidence="15">
    <location>
        <begin position="465"/>
        <end position="483"/>
    </location>
</feature>
<reference evidence="16" key="3">
    <citation type="submission" date="2025-05" db="UniProtKB">
        <authorList>
            <consortium name="EnsemblMetazoa"/>
        </authorList>
    </citation>
    <scope>IDENTIFICATION</scope>
</reference>
<dbReference type="GeneID" id="108048785"/>
<dbReference type="PANTHER" id="PTHR45897:SF4">
    <property type="entry name" value="HIGH-AFFINITY CHOLINE TRANSPORTER 1"/>
    <property type="match status" value="1"/>
</dbReference>
<dbReference type="CTD" id="42245"/>
<keyword evidence="6" id="KW-0530">Neurotransmitter biosynthesis</keyword>
<evidence type="ECO:0000256" key="3">
    <source>
        <dbReference type="ARBA" id="ARBA00022448"/>
    </source>
</evidence>
<evidence type="ECO:0000256" key="10">
    <source>
        <dbReference type="ARBA" id="ARBA00023136"/>
    </source>
</evidence>
<feature type="region of interest" description="Disordered" evidence="14">
    <location>
        <begin position="584"/>
        <end position="613"/>
    </location>
</feature>
<evidence type="ECO:0000256" key="6">
    <source>
        <dbReference type="ARBA" id="ARBA00022979"/>
    </source>
</evidence>
<dbReference type="GO" id="GO:0008292">
    <property type="term" value="P:acetylcholine biosynthetic process"/>
    <property type="evidence" value="ECO:0007669"/>
    <property type="project" value="UniProtKB-ARBA"/>
</dbReference>
<feature type="transmembrane region" description="Helical" evidence="15">
    <location>
        <begin position="183"/>
        <end position="201"/>
    </location>
</feature>
<feature type="transmembrane region" description="Helical" evidence="15">
    <location>
        <begin position="425"/>
        <end position="445"/>
    </location>
</feature>
<dbReference type="PROSITE" id="PS50283">
    <property type="entry name" value="NA_SOLUT_SYMP_3"/>
    <property type="match status" value="1"/>
</dbReference>
<dbReference type="RefSeq" id="XP_016985161.1">
    <property type="nucleotide sequence ID" value="XM_017129672.1"/>
</dbReference>
<dbReference type="GO" id="GO:0005886">
    <property type="term" value="C:plasma membrane"/>
    <property type="evidence" value="ECO:0007669"/>
    <property type="project" value="TreeGrafter"/>
</dbReference>
<dbReference type="InterPro" id="IPR052244">
    <property type="entry name" value="Choline_transporter"/>
</dbReference>
<feature type="transmembrane region" description="Helical" evidence="15">
    <location>
        <begin position="70"/>
        <end position="97"/>
    </location>
</feature>
<dbReference type="InterPro" id="IPR001734">
    <property type="entry name" value="Na/solute_symporter"/>
</dbReference>
<dbReference type="EnsemblMetazoa" id="XM_017129672.2">
    <property type="protein sequence ID" value="XP_016985161.1"/>
    <property type="gene ID" value="LOC108048785"/>
</dbReference>
<evidence type="ECO:0000256" key="11">
    <source>
        <dbReference type="ARBA" id="ARBA00023180"/>
    </source>
</evidence>
<feature type="transmembrane region" description="Helical" evidence="15">
    <location>
        <begin position="45"/>
        <end position="64"/>
    </location>
</feature>
<evidence type="ECO:0000256" key="1">
    <source>
        <dbReference type="ARBA" id="ARBA00004141"/>
    </source>
</evidence>
<accession>A0A6P4FIJ0</accession>
<evidence type="ECO:0000256" key="15">
    <source>
        <dbReference type="SAM" id="Phobius"/>
    </source>
</evidence>
<gene>
    <name evidence="18" type="primary">LOC108048785</name>
    <name evidence="16" type="synonym">108048785</name>
</gene>
<evidence type="ECO:0000313" key="18">
    <source>
        <dbReference type="RefSeq" id="XP_016985161.1"/>
    </source>
</evidence>
<dbReference type="Proteomes" id="UP001652680">
    <property type="component" value="Unassembled WGS sequence"/>
</dbReference>
<comment type="subcellular location">
    <subcellularLocation>
        <location evidence="1">Membrane</location>
        <topology evidence="1">Multi-pass membrane protein</topology>
    </subcellularLocation>
</comment>
<dbReference type="FunFam" id="1.20.1730.10:FF:000008">
    <property type="entry name" value="High affinity choline transporter 1"/>
    <property type="match status" value="1"/>
</dbReference>
<dbReference type="OrthoDB" id="546820at2759"/>
<evidence type="ECO:0000256" key="12">
    <source>
        <dbReference type="ARBA" id="ARBA00023201"/>
    </source>
</evidence>
<keyword evidence="12" id="KW-0739">Sodium transport</keyword>
<keyword evidence="17" id="KW-1185">Reference proteome</keyword>
<sequence>MINIAGVVSIVLFYLLILVVGIWAGRKKQSGNDSEEEVMLAGRSIGLFVGIFTMTATWVGGGYINGTAEAIYTSGLVWCQAPFGYALSLVFGGIFFANPMRKQGYITMLDPLQDSFGERMGGLLFLPALCGEVFWAAGILAALGATLSVIIDMDHRTSVILSSCIAIFYTLFGGLYSVAYTDVIQLFCIFIGLWMCIPFAWSNEHVGSLSDLEVDWIGHVEPKKHWLYIDYGLLLVFGGIPWQVYFQRVLSSKTAGRAQLLSYVAAAGCILMAIPPVLIGAIAKATPWNETDYKGPYPLTVDETSMILPMVLQYLTPDFVSFFGLGAVSAAVMSSADSSVLSAASMFARNVYKLIFRQKASEMEIIWVMRVAIIVVGILATIMALTIPSIYGLWSMCSDLVYVILFPQLLMVVHFKKHCNTYGSLSAYIVALVIRLSGGEAILGLPPLIKYPGYDEETKEQMFPFRTMAMLLSLITLVSVSWWTKMMFESGKLPPSYDYFRCVVNIPEDVQRVGDPSESGEQLSVMAGPLARSYGAATMAGKDERNGRINPALESDDDLPVAEARRMNQETAQAQVKKMLDTATGVKPAGGGGGQMSQSGMAMPTPEQDNTAF</sequence>
<feature type="transmembrane region" description="Helical" evidence="15">
    <location>
        <begin position="157"/>
        <end position="176"/>
    </location>
</feature>
<feature type="transmembrane region" description="Helical" evidence="15">
    <location>
        <begin position="258"/>
        <end position="283"/>
    </location>
</feature>
<evidence type="ECO:0000256" key="13">
    <source>
        <dbReference type="RuleBase" id="RU362091"/>
    </source>
</evidence>
<evidence type="ECO:0000256" key="9">
    <source>
        <dbReference type="ARBA" id="ARBA00023065"/>
    </source>
</evidence>
<feature type="transmembrane region" description="Helical" evidence="15">
    <location>
        <begin position="226"/>
        <end position="246"/>
    </location>
</feature>
<evidence type="ECO:0000256" key="7">
    <source>
        <dbReference type="ARBA" id="ARBA00022989"/>
    </source>
</evidence>
<feature type="transmembrane region" description="Helical" evidence="15">
    <location>
        <begin position="319"/>
        <end position="344"/>
    </location>
</feature>
<keyword evidence="3" id="KW-0813">Transport</keyword>
<dbReference type="AlphaFoldDB" id="A0A6P4FIJ0"/>
<evidence type="ECO:0000256" key="14">
    <source>
        <dbReference type="SAM" id="MobiDB-lite"/>
    </source>
</evidence>
<dbReference type="Pfam" id="PF00474">
    <property type="entry name" value="SSF"/>
    <property type="match status" value="1"/>
</dbReference>
<dbReference type="GO" id="GO:0005307">
    <property type="term" value="F:choline:sodium symporter activity"/>
    <property type="evidence" value="ECO:0007669"/>
    <property type="project" value="TreeGrafter"/>
</dbReference>
<evidence type="ECO:0000313" key="17">
    <source>
        <dbReference type="Proteomes" id="UP001652680"/>
    </source>
</evidence>
<dbReference type="CDD" id="cd11474">
    <property type="entry name" value="SLC5sbd_CHT"/>
    <property type="match status" value="1"/>
</dbReference>
<keyword evidence="11" id="KW-0325">Glycoprotein</keyword>
<feature type="transmembrane region" description="Helical" evidence="15">
    <location>
        <begin position="6"/>
        <end position="24"/>
    </location>
</feature>
<evidence type="ECO:0000256" key="4">
    <source>
        <dbReference type="ARBA" id="ARBA00022692"/>
    </source>
</evidence>
<comment type="similarity">
    <text evidence="2 13">Belongs to the sodium:solute symporter (SSF) (TC 2.A.21) family.</text>
</comment>
<keyword evidence="10 15" id="KW-0472">Membrane</keyword>
<reference evidence="18" key="2">
    <citation type="submission" date="2025-04" db="UniProtKB">
        <authorList>
            <consortium name="RefSeq"/>
        </authorList>
    </citation>
    <scope>IDENTIFICATION</scope>
</reference>
<evidence type="ECO:0000313" key="16">
    <source>
        <dbReference type="EnsemblMetazoa" id="XP_016985161.1"/>
    </source>
</evidence>
<organism evidence="18">
    <name type="scientific">Drosophila rhopaloa</name>
    <name type="common">Fruit fly</name>
    <dbReference type="NCBI Taxonomy" id="1041015"/>
    <lineage>
        <taxon>Eukaryota</taxon>
        <taxon>Metazoa</taxon>
        <taxon>Ecdysozoa</taxon>
        <taxon>Arthropoda</taxon>
        <taxon>Hexapoda</taxon>
        <taxon>Insecta</taxon>
        <taxon>Pterygota</taxon>
        <taxon>Neoptera</taxon>
        <taxon>Endopterygota</taxon>
        <taxon>Diptera</taxon>
        <taxon>Brachycera</taxon>
        <taxon>Muscomorpha</taxon>
        <taxon>Ephydroidea</taxon>
        <taxon>Drosophilidae</taxon>
        <taxon>Drosophila</taxon>
        <taxon>Sophophora</taxon>
    </lineage>
</organism>
<feature type="transmembrane region" description="Helical" evidence="15">
    <location>
        <begin position="365"/>
        <end position="387"/>
    </location>
</feature>
<protein>
    <submittedName>
        <fullName evidence="18">High-affinity choline transporter 1</fullName>
    </submittedName>
</protein>
<reference evidence="17" key="1">
    <citation type="journal article" date="2021" name="Elife">
        <title>Highly contiguous assemblies of 101 drosophilid genomes.</title>
        <authorList>
            <person name="Kim B.Y."/>
            <person name="Wang J.R."/>
            <person name="Miller D.E."/>
            <person name="Barmina O."/>
            <person name="Delaney E."/>
            <person name="Thompson A."/>
            <person name="Comeault A.A."/>
            <person name="Peede D."/>
            <person name="D'Agostino E.R."/>
            <person name="Pelaez J."/>
            <person name="Aguilar J.M."/>
            <person name="Haji D."/>
            <person name="Matsunaga T."/>
            <person name="Armstrong E.E."/>
            <person name="Zych M."/>
            <person name="Ogawa Y."/>
            <person name="Stamenkovic-Radak M."/>
            <person name="Jelic M."/>
            <person name="Veselinovic M.S."/>
            <person name="Tanaskovic M."/>
            <person name="Eric P."/>
            <person name="Gao J.J."/>
            <person name="Katoh T.K."/>
            <person name="Toda M.J."/>
            <person name="Watabe H."/>
            <person name="Watada M."/>
            <person name="Davis J.S."/>
            <person name="Moyle L.C."/>
            <person name="Manoli G."/>
            <person name="Bertolini E."/>
            <person name="Kostal V."/>
            <person name="Hawley R.S."/>
            <person name="Takahashi A."/>
            <person name="Jones C.D."/>
            <person name="Price D.K."/>
            <person name="Whiteman N."/>
            <person name="Kopp A."/>
            <person name="Matute D.R."/>
            <person name="Petrov D.A."/>
        </authorList>
    </citation>
    <scope>NUCLEOTIDE SEQUENCE [LARGE SCALE GENOMIC DNA]</scope>
</reference>
<feature type="transmembrane region" description="Helical" evidence="15">
    <location>
        <begin position="393"/>
        <end position="413"/>
    </location>
</feature>
<proteinExistence type="inferred from homology"/>
<evidence type="ECO:0000256" key="5">
    <source>
        <dbReference type="ARBA" id="ARBA00022847"/>
    </source>
</evidence>
<dbReference type="OMA" id="WKTKNTG"/>
<keyword evidence="5" id="KW-0769">Symport</keyword>
<feature type="transmembrane region" description="Helical" evidence="15">
    <location>
        <begin position="123"/>
        <end position="151"/>
    </location>
</feature>
<keyword evidence="4 15" id="KW-0812">Transmembrane</keyword>
<keyword evidence="9" id="KW-0406">Ion transport</keyword>
<keyword evidence="8" id="KW-0915">Sodium</keyword>
<evidence type="ECO:0000256" key="8">
    <source>
        <dbReference type="ARBA" id="ARBA00023053"/>
    </source>
</evidence>